<dbReference type="EMBL" id="JBHUOS010000014">
    <property type="protein sequence ID" value="MFD2917516.1"/>
    <property type="molecule type" value="Genomic_DNA"/>
</dbReference>
<evidence type="ECO:0000256" key="3">
    <source>
        <dbReference type="SAM" id="SignalP"/>
    </source>
</evidence>
<dbReference type="InterPro" id="IPR019734">
    <property type="entry name" value="TPR_rpt"/>
</dbReference>
<dbReference type="PROSITE" id="PS50005">
    <property type="entry name" value="TPR"/>
    <property type="match status" value="1"/>
</dbReference>
<dbReference type="Gene3D" id="1.25.40.10">
    <property type="entry name" value="Tetratricopeptide repeat domain"/>
    <property type="match status" value="1"/>
</dbReference>
<keyword evidence="2" id="KW-0175">Coiled coil</keyword>
<protein>
    <submittedName>
        <fullName evidence="4">Tetratricopeptide repeat protein</fullName>
    </submittedName>
</protein>
<dbReference type="Proteomes" id="UP001597548">
    <property type="component" value="Unassembled WGS sequence"/>
</dbReference>
<keyword evidence="3" id="KW-0732">Signal</keyword>
<feature type="signal peptide" evidence="3">
    <location>
        <begin position="1"/>
        <end position="21"/>
    </location>
</feature>
<gene>
    <name evidence="4" type="ORF">ACFS29_17815</name>
</gene>
<proteinExistence type="predicted"/>
<keyword evidence="5" id="KW-1185">Reference proteome</keyword>
<dbReference type="SUPFAM" id="SSF48452">
    <property type="entry name" value="TPR-like"/>
    <property type="match status" value="1"/>
</dbReference>
<comment type="caution">
    <text evidence="4">The sequence shown here is derived from an EMBL/GenBank/DDBJ whole genome shotgun (WGS) entry which is preliminary data.</text>
</comment>
<evidence type="ECO:0000313" key="4">
    <source>
        <dbReference type="EMBL" id="MFD2917516.1"/>
    </source>
</evidence>
<dbReference type="InterPro" id="IPR011990">
    <property type="entry name" value="TPR-like_helical_dom_sf"/>
</dbReference>
<feature type="repeat" description="TPR" evidence="1">
    <location>
        <begin position="335"/>
        <end position="368"/>
    </location>
</feature>
<evidence type="ECO:0000256" key="2">
    <source>
        <dbReference type="SAM" id="Coils"/>
    </source>
</evidence>
<name>A0ABW5ZY99_9FLAO</name>
<dbReference type="RefSeq" id="WP_194508806.1">
    <property type="nucleotide sequence ID" value="NZ_JADILU010000006.1"/>
</dbReference>
<organism evidence="4 5">
    <name type="scientific">Psychroserpens luteus</name>
    <dbReference type="NCBI Taxonomy" id="1434066"/>
    <lineage>
        <taxon>Bacteria</taxon>
        <taxon>Pseudomonadati</taxon>
        <taxon>Bacteroidota</taxon>
        <taxon>Flavobacteriia</taxon>
        <taxon>Flavobacteriales</taxon>
        <taxon>Flavobacteriaceae</taxon>
        <taxon>Psychroserpens</taxon>
    </lineage>
</organism>
<accession>A0ABW5ZY99</accession>
<evidence type="ECO:0000256" key="1">
    <source>
        <dbReference type="PROSITE-ProRule" id="PRU00339"/>
    </source>
</evidence>
<keyword evidence="1" id="KW-0802">TPR repeat</keyword>
<evidence type="ECO:0000313" key="5">
    <source>
        <dbReference type="Proteomes" id="UP001597548"/>
    </source>
</evidence>
<feature type="coiled-coil region" evidence="2">
    <location>
        <begin position="172"/>
        <end position="206"/>
    </location>
</feature>
<reference evidence="5" key="1">
    <citation type="journal article" date="2019" name="Int. J. Syst. Evol. Microbiol.">
        <title>The Global Catalogue of Microorganisms (GCM) 10K type strain sequencing project: providing services to taxonomists for standard genome sequencing and annotation.</title>
        <authorList>
            <consortium name="The Broad Institute Genomics Platform"/>
            <consortium name="The Broad Institute Genome Sequencing Center for Infectious Disease"/>
            <person name="Wu L."/>
            <person name="Ma J."/>
        </authorList>
    </citation>
    <scope>NUCLEOTIDE SEQUENCE [LARGE SCALE GENOMIC DNA]</scope>
    <source>
        <strain evidence="5">KCTC 32514</strain>
    </source>
</reference>
<sequence length="460" mass="52402">MKTRITIIIAALLMVTNFGFAQQDEECMLNLTLMNDYVKSKKYDEAYEPWMKVRNKCPKFNIAIYKYGEKILDHKIDKSTGAEKIAFIEDYMVLLDAAGENFASKYPKGEIEEEKALLKYENQKELGLTDMQIFEAFDNVFKNHKADFTSTKGLYVYFTKTVDLFKAEKFELQKVFDKYDDVNDQLEDLNDQYSKSLNKLIEKETAGQTLGKTEAKYKKYYGQKLEANDKIAGSLDAYIGELANCENLIPLYQKDFEENRTNGAWLKRAVSKMYNKDCTDDPLYIELVKAYDQADPSAETKYFVSTVLRKQGKNTEADKYVRESYDLQDDPIKKARMAKTIANDFKKRGSYGSARTYYREALSLNPSDGTPHLYIASMYAKSANSCGDNPFNKRAVFWYAAQEARRAGQVDPRLKSNAAQTAASYEANAPTKAEIFSQNMAGKTINIGCWIGGSVKVPSL</sequence>
<feature type="chain" id="PRO_5045104856" evidence="3">
    <location>
        <begin position="22"/>
        <end position="460"/>
    </location>
</feature>